<reference evidence="5 6" key="1">
    <citation type="submission" date="2014-04" db="EMBL/GenBank/DDBJ databases">
        <title>Evolutionary Origins and Diversification of the Mycorrhizal Mutualists.</title>
        <authorList>
            <consortium name="DOE Joint Genome Institute"/>
            <consortium name="Mycorrhizal Genomics Consortium"/>
            <person name="Kohler A."/>
            <person name="Kuo A."/>
            <person name="Nagy L.G."/>
            <person name="Floudas D."/>
            <person name="Copeland A."/>
            <person name="Barry K.W."/>
            <person name="Cichocki N."/>
            <person name="Veneault-Fourrey C."/>
            <person name="LaButti K."/>
            <person name="Lindquist E.A."/>
            <person name="Lipzen A."/>
            <person name="Lundell T."/>
            <person name="Morin E."/>
            <person name="Murat C."/>
            <person name="Riley R."/>
            <person name="Ohm R."/>
            <person name="Sun H."/>
            <person name="Tunlid A."/>
            <person name="Henrissat B."/>
            <person name="Grigoriev I.V."/>
            <person name="Hibbett D.S."/>
            <person name="Martin F."/>
        </authorList>
    </citation>
    <scope>NUCLEOTIDE SEQUENCE [LARGE SCALE GENOMIC DNA]</scope>
    <source>
        <strain evidence="5 6">FD-317 M1</strain>
    </source>
</reference>
<dbReference type="EMBL" id="KN834771">
    <property type="protein sequence ID" value="KIK61416.1"/>
    <property type="molecule type" value="Genomic_DNA"/>
</dbReference>
<dbReference type="GO" id="GO:0071949">
    <property type="term" value="F:FAD binding"/>
    <property type="evidence" value="ECO:0007669"/>
    <property type="project" value="InterPro"/>
</dbReference>
<evidence type="ECO:0000256" key="2">
    <source>
        <dbReference type="ARBA" id="ARBA00023002"/>
    </source>
</evidence>
<dbReference type="OrthoDB" id="9983560at2759"/>
<keyword evidence="3" id="KW-0732">Signal</keyword>
<proteinExistence type="inferred from homology"/>
<dbReference type="HOGENOM" id="CLU_018354_4_0_1"/>
<dbReference type="InterPro" id="IPR016169">
    <property type="entry name" value="FAD-bd_PCMH_sub2"/>
</dbReference>
<keyword evidence="6" id="KW-1185">Reference proteome</keyword>
<organism evidence="5 6">
    <name type="scientific">Collybiopsis luxurians FD-317 M1</name>
    <dbReference type="NCBI Taxonomy" id="944289"/>
    <lineage>
        <taxon>Eukaryota</taxon>
        <taxon>Fungi</taxon>
        <taxon>Dikarya</taxon>
        <taxon>Basidiomycota</taxon>
        <taxon>Agaricomycotina</taxon>
        <taxon>Agaricomycetes</taxon>
        <taxon>Agaricomycetidae</taxon>
        <taxon>Agaricales</taxon>
        <taxon>Marasmiineae</taxon>
        <taxon>Omphalotaceae</taxon>
        <taxon>Collybiopsis</taxon>
        <taxon>Collybiopsis luxurians</taxon>
    </lineage>
</organism>
<dbReference type="InterPro" id="IPR012951">
    <property type="entry name" value="BBE"/>
</dbReference>
<dbReference type="InterPro" id="IPR016166">
    <property type="entry name" value="FAD-bd_PCMH"/>
</dbReference>
<evidence type="ECO:0000313" key="5">
    <source>
        <dbReference type="EMBL" id="KIK61416.1"/>
    </source>
</evidence>
<dbReference type="PANTHER" id="PTHR13878:SF91">
    <property type="entry name" value="FAD BINDING DOMAIN PROTEIN (AFU_ORTHOLOGUE AFUA_6G12070)-RELATED"/>
    <property type="match status" value="1"/>
</dbReference>
<evidence type="ECO:0000256" key="3">
    <source>
        <dbReference type="SAM" id="SignalP"/>
    </source>
</evidence>
<evidence type="ECO:0000256" key="1">
    <source>
        <dbReference type="ARBA" id="ARBA00005466"/>
    </source>
</evidence>
<dbReference type="Pfam" id="PF08031">
    <property type="entry name" value="BBE"/>
    <property type="match status" value="1"/>
</dbReference>
<name>A0A0D0BZQ8_9AGAR</name>
<feature type="chain" id="PRO_5002224926" description="FAD-binding PCMH-type domain-containing protein" evidence="3">
    <location>
        <begin position="21"/>
        <end position="571"/>
    </location>
</feature>
<keyword evidence="2" id="KW-0560">Oxidoreductase</keyword>
<dbReference type="Proteomes" id="UP000053593">
    <property type="component" value="Unassembled WGS sequence"/>
</dbReference>
<feature type="signal peptide" evidence="3">
    <location>
        <begin position="1"/>
        <end position="20"/>
    </location>
</feature>
<dbReference type="InterPro" id="IPR006094">
    <property type="entry name" value="Oxid_FAD_bind_N"/>
</dbReference>
<protein>
    <recommendedName>
        <fullName evidence="4">FAD-binding PCMH-type domain-containing protein</fullName>
    </recommendedName>
</protein>
<sequence length="571" mass="62783">MFLPGLAVHSLLLYASGASALSAPTDKQWAKLSQAVGGRLYTSLPLASSCFSTVNGQPSTPNATECALVQQGYTQPDFRFDNYSAHMMPQWETCQTSLQRCLLNSDNPSDPAAWEDHECWQGAIAPRYIDVRTTNDILEALKFVKKTGIQFSIKASGHDYKGRSSFGSLSLWTKNLNSLSYSATFKPEGGHETYSAVTTGAGVPTEDIYEFADQNNVTILGGYASTIVEAGGWAQAGGHSILSPVYGLGIDRVLQYKIVTFDGVVRTANKYQNSDLFWALRGGGGSTFGVVLEATFLAEPRMSLRVASISFTQTADNARGFLEILVNNSYKWGQEGWGGHMGPASLINVNPLLTLEEANASVQPAVEYALAQGGKAVVEDLPSWQAFFTKYVPSAQASVGVQTILGSRLIPTDPFFTDEDGQEALVDLMSKMISTYAVNPYIIQGTPFLYNYTNGSTSATPAWRNSLWQIGFHENMAYNATLETMFSQYEIVNNITAWMRELAPDSGAYFNEANPYEPDHEVTFWGENYPTLLQLKNKYDPDRLMDCWMCIGWKGAADERYSCYLNISSNF</sequence>
<dbReference type="GO" id="GO:0016491">
    <property type="term" value="F:oxidoreductase activity"/>
    <property type="evidence" value="ECO:0007669"/>
    <property type="project" value="UniProtKB-KW"/>
</dbReference>
<dbReference type="InterPro" id="IPR050432">
    <property type="entry name" value="FAD-linked_Oxidoreductases_BP"/>
</dbReference>
<comment type="similarity">
    <text evidence="1">Belongs to the oxygen-dependent FAD-linked oxidoreductase family.</text>
</comment>
<accession>A0A0D0BZQ8</accession>
<dbReference type="PROSITE" id="PS51387">
    <property type="entry name" value="FAD_PCMH"/>
    <property type="match status" value="1"/>
</dbReference>
<dbReference type="InterPro" id="IPR036318">
    <property type="entry name" value="FAD-bd_PCMH-like_sf"/>
</dbReference>
<dbReference type="Pfam" id="PF01565">
    <property type="entry name" value="FAD_binding_4"/>
    <property type="match status" value="1"/>
</dbReference>
<dbReference type="PANTHER" id="PTHR13878">
    <property type="entry name" value="GULONOLACTONE OXIDASE"/>
    <property type="match status" value="1"/>
</dbReference>
<dbReference type="SUPFAM" id="SSF56176">
    <property type="entry name" value="FAD-binding/transporter-associated domain-like"/>
    <property type="match status" value="1"/>
</dbReference>
<evidence type="ECO:0000259" key="4">
    <source>
        <dbReference type="PROSITE" id="PS51387"/>
    </source>
</evidence>
<feature type="domain" description="FAD-binding PCMH-type" evidence="4">
    <location>
        <begin position="121"/>
        <end position="301"/>
    </location>
</feature>
<evidence type="ECO:0000313" key="6">
    <source>
        <dbReference type="Proteomes" id="UP000053593"/>
    </source>
</evidence>
<dbReference type="AlphaFoldDB" id="A0A0D0BZQ8"/>
<dbReference type="Gene3D" id="3.30.465.10">
    <property type="match status" value="2"/>
</dbReference>
<gene>
    <name evidence="5" type="ORF">GYMLUDRAFT_42999</name>
</gene>